<keyword evidence="15 18" id="KW-1208">Phospholipid metabolism</keyword>
<keyword evidence="16 18" id="KW-0012">Acyltransferase</keyword>
<evidence type="ECO:0000256" key="10">
    <source>
        <dbReference type="ARBA" id="ARBA00022519"/>
    </source>
</evidence>
<keyword evidence="8" id="KW-1003">Cell membrane</keyword>
<comment type="catalytic activity">
    <reaction evidence="1 18">
        <text>a 1-acyl-sn-glycero-3-phosphate + an acyl-CoA = a 1,2-diacyl-sn-glycero-3-phosphate + CoA</text>
        <dbReference type="Rhea" id="RHEA:19709"/>
        <dbReference type="ChEBI" id="CHEBI:57287"/>
        <dbReference type="ChEBI" id="CHEBI:57970"/>
        <dbReference type="ChEBI" id="CHEBI:58342"/>
        <dbReference type="ChEBI" id="CHEBI:58608"/>
        <dbReference type="EC" id="2.3.1.51"/>
    </reaction>
</comment>
<dbReference type="CDD" id="cd07989">
    <property type="entry name" value="LPLAT_AGPAT-like"/>
    <property type="match status" value="1"/>
</dbReference>
<evidence type="ECO:0000259" key="20">
    <source>
        <dbReference type="SMART" id="SM00563"/>
    </source>
</evidence>
<evidence type="ECO:0000256" key="2">
    <source>
        <dbReference type="ARBA" id="ARBA00004417"/>
    </source>
</evidence>
<dbReference type="UniPathway" id="UPA00557">
    <property type="reaction ID" value="UER00613"/>
</dbReference>
<reference evidence="21 22" key="1">
    <citation type="submission" date="2018-06" db="EMBL/GenBank/DDBJ databases">
        <authorList>
            <consortium name="Pathogen Informatics"/>
            <person name="Doyle S."/>
        </authorList>
    </citation>
    <scope>NUCLEOTIDE SEQUENCE [LARGE SCALE GENOMIC DNA]</scope>
    <source>
        <strain evidence="21 22">NCTC12475</strain>
    </source>
</reference>
<gene>
    <name evidence="21" type="primary">plsC</name>
    <name evidence="21" type="ORF">NCTC12475_01815</name>
</gene>
<evidence type="ECO:0000256" key="8">
    <source>
        <dbReference type="ARBA" id="ARBA00022475"/>
    </source>
</evidence>
<dbReference type="InterPro" id="IPR002123">
    <property type="entry name" value="Plipid/glycerol_acylTrfase"/>
</dbReference>
<dbReference type="InterPro" id="IPR004552">
    <property type="entry name" value="AGP_acyltrans"/>
</dbReference>
<dbReference type="PANTHER" id="PTHR10434:SF59">
    <property type="entry name" value="1-ACYL-SN-GLYCEROL-3-PHOSPHATE ACYLTRANSFERASE"/>
    <property type="match status" value="1"/>
</dbReference>
<evidence type="ECO:0000256" key="12">
    <source>
        <dbReference type="ARBA" id="ARBA00023098"/>
    </source>
</evidence>
<evidence type="ECO:0000256" key="11">
    <source>
        <dbReference type="ARBA" id="ARBA00022679"/>
    </source>
</evidence>
<evidence type="ECO:0000256" key="15">
    <source>
        <dbReference type="ARBA" id="ARBA00023264"/>
    </source>
</evidence>
<evidence type="ECO:0000313" key="22">
    <source>
        <dbReference type="Proteomes" id="UP000254920"/>
    </source>
</evidence>
<evidence type="ECO:0000256" key="4">
    <source>
        <dbReference type="ARBA" id="ARBA00005189"/>
    </source>
</evidence>
<keyword evidence="12 18" id="KW-0443">Lipid metabolism</keyword>
<dbReference type="STRING" id="32024.GCA_000788295_00460"/>
<comment type="similarity">
    <text evidence="5 18">Belongs to the 1-acyl-sn-glycerol-3-phosphate acyltransferase family.</text>
</comment>
<dbReference type="GeneID" id="93090453"/>
<dbReference type="SMART" id="SM00563">
    <property type="entry name" value="PlsC"/>
    <property type="match status" value="1"/>
</dbReference>
<name>A0A381DLP6_9BACT</name>
<evidence type="ECO:0000256" key="13">
    <source>
        <dbReference type="ARBA" id="ARBA00023136"/>
    </source>
</evidence>
<evidence type="ECO:0000256" key="17">
    <source>
        <dbReference type="ARBA" id="ARBA00037183"/>
    </source>
</evidence>
<feature type="domain" description="Phospholipid/glycerol acyltransferase" evidence="20">
    <location>
        <begin position="64"/>
        <end position="178"/>
    </location>
</feature>
<evidence type="ECO:0000256" key="14">
    <source>
        <dbReference type="ARBA" id="ARBA00023209"/>
    </source>
</evidence>
<dbReference type="GO" id="GO:0003841">
    <property type="term" value="F:1-acylglycerol-3-phosphate O-acyltransferase activity"/>
    <property type="evidence" value="ECO:0007669"/>
    <property type="project" value="UniProtKB-UniRule"/>
</dbReference>
<evidence type="ECO:0000313" key="21">
    <source>
        <dbReference type="EMBL" id="SUX11586.1"/>
    </source>
</evidence>
<evidence type="ECO:0000256" key="3">
    <source>
        <dbReference type="ARBA" id="ARBA00004728"/>
    </source>
</evidence>
<dbReference type="PANTHER" id="PTHR10434">
    <property type="entry name" value="1-ACYL-SN-GLYCEROL-3-PHOSPHATE ACYLTRANSFERASE"/>
    <property type="match status" value="1"/>
</dbReference>
<dbReference type="GO" id="GO:0005886">
    <property type="term" value="C:plasma membrane"/>
    <property type="evidence" value="ECO:0007669"/>
    <property type="project" value="UniProtKB-SubCell"/>
</dbReference>
<comment type="function">
    <text evidence="17">Converts lysophosphatidic acid (LPA) into phosphatidic acid by incorporating acyl moiety at the 2 position.</text>
</comment>
<keyword evidence="14 18" id="KW-0594">Phospholipid biosynthesis</keyword>
<organism evidence="21 22">
    <name type="scientific">Campylobacter sputorum subsp. sputorum</name>
    <dbReference type="NCBI Taxonomy" id="32024"/>
    <lineage>
        <taxon>Bacteria</taxon>
        <taxon>Pseudomonadati</taxon>
        <taxon>Campylobacterota</taxon>
        <taxon>Epsilonproteobacteria</taxon>
        <taxon>Campylobacterales</taxon>
        <taxon>Campylobacteraceae</taxon>
        <taxon>Campylobacter</taxon>
    </lineage>
</organism>
<dbReference type="EC" id="2.3.1.51" evidence="6 18"/>
<evidence type="ECO:0000256" key="1">
    <source>
        <dbReference type="ARBA" id="ARBA00001141"/>
    </source>
</evidence>
<comment type="subcellular location">
    <subcellularLocation>
        <location evidence="2">Cell inner membrane</location>
        <topology evidence="2">Peripheral membrane protein</topology>
    </subcellularLocation>
</comment>
<dbReference type="NCBIfam" id="TIGR00530">
    <property type="entry name" value="AGP_acyltrn"/>
    <property type="match status" value="1"/>
</dbReference>
<comment type="pathway">
    <text evidence="3">Phospholipid metabolism; CDP-diacylglycerol biosynthesis; CDP-diacylglycerol from sn-glycerol 3-phosphate: step 2/3.</text>
</comment>
<keyword evidence="9 18" id="KW-0444">Lipid biosynthesis</keyword>
<dbReference type="AlphaFoldDB" id="A0A381DLP6"/>
<dbReference type="Proteomes" id="UP000254920">
    <property type="component" value="Unassembled WGS sequence"/>
</dbReference>
<keyword evidence="11 18" id="KW-0808">Transferase</keyword>
<dbReference type="GO" id="GO:0006654">
    <property type="term" value="P:phosphatidic acid biosynthetic process"/>
    <property type="evidence" value="ECO:0007669"/>
    <property type="project" value="TreeGrafter"/>
</dbReference>
<comment type="pathway">
    <text evidence="4">Lipid metabolism.</text>
</comment>
<proteinExistence type="inferred from homology"/>
<evidence type="ECO:0000256" key="19">
    <source>
        <dbReference type="SAM" id="Phobius"/>
    </source>
</evidence>
<evidence type="ECO:0000256" key="6">
    <source>
        <dbReference type="ARBA" id="ARBA00013211"/>
    </source>
</evidence>
<sequence>MKLWLKIRAFIYSVEFILSVLLVILLMSIFRKHNHKIRLIWAKFQLAFIGIKIDFHGSFDNSANMILMNHQSLLDIIVLESIYPRNLSWIAKKEIGEIPIIGLILKLPKMIPIDRKNPRSIVGLLKDVKDRLNDGRIIAIFPEGTRSRGDKLLKFQTGAKVLTQKLSLSVQPIVLVNTRKIMDSQGFKLSKGTIKVIALDKVDTSDENWLEKTRVKMQECLNKNI</sequence>
<dbReference type="SUPFAM" id="SSF69593">
    <property type="entry name" value="Glycerol-3-phosphate (1)-acyltransferase"/>
    <property type="match status" value="1"/>
</dbReference>
<protein>
    <recommendedName>
        <fullName evidence="7 18">1-acyl-sn-glycerol-3-phosphate acyltransferase</fullName>
        <ecNumber evidence="6 18">2.3.1.51</ecNumber>
    </recommendedName>
</protein>
<keyword evidence="22" id="KW-1185">Reference proteome</keyword>
<dbReference type="EMBL" id="UFVD01000001">
    <property type="protein sequence ID" value="SUX11586.1"/>
    <property type="molecule type" value="Genomic_DNA"/>
</dbReference>
<keyword evidence="13 19" id="KW-0472">Membrane</keyword>
<keyword evidence="10" id="KW-0997">Cell inner membrane</keyword>
<dbReference type="GO" id="GO:0016024">
    <property type="term" value="P:CDP-diacylglycerol biosynthetic process"/>
    <property type="evidence" value="ECO:0007669"/>
    <property type="project" value="UniProtKB-UniPathway"/>
</dbReference>
<comment type="domain">
    <text evidence="18">The HXXXXD motif is essential for acyltransferase activity and may constitute the binding site for the phosphate moiety of the glycerol-3-phosphate.</text>
</comment>
<keyword evidence="19" id="KW-0812">Transmembrane</keyword>
<feature type="transmembrane region" description="Helical" evidence="19">
    <location>
        <begin position="9"/>
        <end position="30"/>
    </location>
</feature>
<evidence type="ECO:0000256" key="5">
    <source>
        <dbReference type="ARBA" id="ARBA00008655"/>
    </source>
</evidence>
<dbReference type="RefSeq" id="WP_235610082.1">
    <property type="nucleotide sequence ID" value="NZ_CP043427.1"/>
</dbReference>
<accession>A0A381DLP6</accession>
<keyword evidence="19" id="KW-1133">Transmembrane helix</keyword>
<evidence type="ECO:0000256" key="9">
    <source>
        <dbReference type="ARBA" id="ARBA00022516"/>
    </source>
</evidence>
<dbReference type="Pfam" id="PF01553">
    <property type="entry name" value="Acyltransferase"/>
    <property type="match status" value="1"/>
</dbReference>
<evidence type="ECO:0000256" key="18">
    <source>
        <dbReference type="RuleBase" id="RU361267"/>
    </source>
</evidence>
<evidence type="ECO:0000256" key="7">
    <source>
        <dbReference type="ARBA" id="ARBA00016139"/>
    </source>
</evidence>
<evidence type="ECO:0000256" key="16">
    <source>
        <dbReference type="ARBA" id="ARBA00023315"/>
    </source>
</evidence>